<gene>
    <name evidence="1" type="ORF">H9653_11380</name>
</gene>
<evidence type="ECO:0000313" key="2">
    <source>
        <dbReference type="Proteomes" id="UP000606724"/>
    </source>
</evidence>
<dbReference type="InterPro" id="IPR011664">
    <property type="entry name" value="Abi_system_AbiD/AbiF-like"/>
</dbReference>
<dbReference type="EMBL" id="JACSQR010000044">
    <property type="protein sequence ID" value="MBD7948606.1"/>
    <property type="molecule type" value="Genomic_DNA"/>
</dbReference>
<accession>A0ABR8RLH1</accession>
<dbReference type="Proteomes" id="UP000606724">
    <property type="component" value="Unassembled WGS sequence"/>
</dbReference>
<dbReference type="PIRSF" id="PIRSF034934">
    <property type="entry name" value="AbiF_AbiD"/>
    <property type="match status" value="1"/>
</dbReference>
<dbReference type="RefSeq" id="WP_191692451.1">
    <property type="nucleotide sequence ID" value="NZ_JACSQR010000044.1"/>
</dbReference>
<name>A0ABR8RLH1_9GAMM</name>
<comment type="caution">
    <text evidence="1">The sequence shown here is derived from an EMBL/GenBank/DDBJ whole genome shotgun (WGS) entry which is preliminary data.</text>
</comment>
<protein>
    <submittedName>
        <fullName evidence="1">Abi family protein</fullName>
    </submittedName>
</protein>
<reference evidence="1 2" key="1">
    <citation type="submission" date="2020-08" db="EMBL/GenBank/DDBJ databases">
        <title>A Genomic Blueprint of the Chicken Gut Microbiome.</title>
        <authorList>
            <person name="Gilroy R."/>
            <person name="Ravi A."/>
            <person name="Getino M."/>
            <person name="Pursley I."/>
            <person name="Horton D.L."/>
            <person name="Alikhan N.-F."/>
            <person name="Baker D."/>
            <person name="Gharbi K."/>
            <person name="Hall N."/>
            <person name="Watson M."/>
            <person name="Adriaenssens E.M."/>
            <person name="Foster-Nyarko E."/>
            <person name="Jarju S."/>
            <person name="Secka A."/>
            <person name="Antonio M."/>
            <person name="Oren A."/>
            <person name="Chaudhuri R."/>
            <person name="La Ragione R.M."/>
            <person name="Hildebrand F."/>
            <person name="Pallen M.J."/>
        </authorList>
    </citation>
    <scope>NUCLEOTIDE SEQUENCE [LARGE SCALE GENOMIC DNA]</scope>
    <source>
        <strain evidence="1 2">Sa4CVA2</strain>
    </source>
</reference>
<proteinExistence type="predicted"/>
<keyword evidence="2" id="KW-1185">Reference proteome</keyword>
<dbReference type="InterPro" id="IPR017034">
    <property type="entry name" value="Abi_system_AbiD/AbiF"/>
</dbReference>
<sequence>MTKSWLSFQQQLNSLKAKDMLIDNEAAALSYLERVGYYRLSGYWYPFRQFNDNSTNKRLSLFVENTHFKHIVELYVFDKNLRLLALDALERIEMAVRVDIAHILGKKDPQAHEQAEKLDGNFAKKIIRKGRNKGKTEHQLWLEKHSQLLHRARKEPFISHHNNSYKGVIPIWVAIEVWDFGCMSRLYAGMTYSDKATIAQKYEVTGKQLEQWLRSLNFIRNVSAHHSRLWNANILEQSAPITLDERWTALANHKPFFYFCIMQHMLNIICPNSQWNKRFKVLLKEFPTVPNNTVNITDFGLVTSIDDWKLWL</sequence>
<dbReference type="Pfam" id="PF07751">
    <property type="entry name" value="Abi_2"/>
    <property type="match status" value="1"/>
</dbReference>
<evidence type="ECO:0000313" key="1">
    <source>
        <dbReference type="EMBL" id="MBD7948606.1"/>
    </source>
</evidence>
<organism evidence="1 2">
    <name type="scientific">Psychrobacter communis</name>
    <dbReference type="NCBI Taxonomy" id="2762238"/>
    <lineage>
        <taxon>Bacteria</taxon>
        <taxon>Pseudomonadati</taxon>
        <taxon>Pseudomonadota</taxon>
        <taxon>Gammaproteobacteria</taxon>
        <taxon>Moraxellales</taxon>
        <taxon>Moraxellaceae</taxon>
        <taxon>Psychrobacter</taxon>
    </lineage>
</organism>